<dbReference type="GO" id="GO:0006310">
    <property type="term" value="P:DNA recombination"/>
    <property type="evidence" value="ECO:0007669"/>
    <property type="project" value="UniProtKB-KW"/>
</dbReference>
<comment type="function">
    <text evidence="1">Involved in the transposition of the insertion sequence.</text>
</comment>
<organism evidence="6">
    <name type="scientific">Solibacter usitatus (strain Ellin6076)</name>
    <dbReference type="NCBI Taxonomy" id="234267"/>
    <lineage>
        <taxon>Bacteria</taxon>
        <taxon>Pseudomonadati</taxon>
        <taxon>Acidobacteriota</taxon>
        <taxon>Terriglobia</taxon>
        <taxon>Bryobacterales</taxon>
        <taxon>Solibacteraceae</taxon>
        <taxon>Candidatus Solibacter</taxon>
    </lineage>
</organism>
<dbReference type="InterPro" id="IPR032874">
    <property type="entry name" value="DDE_dom"/>
</dbReference>
<evidence type="ECO:0000256" key="3">
    <source>
        <dbReference type="ARBA" id="ARBA00023125"/>
    </source>
</evidence>
<evidence type="ECO:0000313" key="6">
    <source>
        <dbReference type="EMBL" id="ABJ88528.1"/>
    </source>
</evidence>
<dbReference type="Pfam" id="PF13610">
    <property type="entry name" value="DDE_Tnp_IS240"/>
    <property type="match status" value="1"/>
</dbReference>
<keyword evidence="3" id="KW-0238">DNA-binding</keyword>
<name>Q01P92_SOLUE</name>
<dbReference type="SUPFAM" id="SSF53098">
    <property type="entry name" value="Ribonuclease H-like"/>
    <property type="match status" value="1"/>
</dbReference>
<dbReference type="PANTHER" id="PTHR35528">
    <property type="entry name" value="BLL1675 PROTEIN"/>
    <property type="match status" value="1"/>
</dbReference>
<proteinExistence type="predicted"/>
<keyword evidence="4" id="KW-0233">DNA recombination</keyword>
<dbReference type="GO" id="GO:0003677">
    <property type="term" value="F:DNA binding"/>
    <property type="evidence" value="ECO:0007669"/>
    <property type="project" value="UniProtKB-KW"/>
</dbReference>
<dbReference type="PROSITE" id="PS50994">
    <property type="entry name" value="INTEGRASE"/>
    <property type="match status" value="1"/>
</dbReference>
<dbReference type="GO" id="GO:0015074">
    <property type="term" value="P:DNA integration"/>
    <property type="evidence" value="ECO:0007669"/>
    <property type="project" value="InterPro"/>
</dbReference>
<feature type="domain" description="Integrase catalytic" evidence="5">
    <location>
        <begin position="70"/>
        <end position="237"/>
    </location>
</feature>
<sequence length="237" mass="27423">MTRKRPALFRGRNFEDVIILLCVRWYLRYSLTYRDLEEMMAERGLAVDHATIWRWVQRYAPVLNQQIRRELRRPNRSWRVDETYVKVAGDWAYLYRAVDSTGETIEFMLSPKRDLIAAKLFLRLALSGGGRPPRVINVDGHPAYASAIAELKPSGELGRRCRCRTSPYMNNIIEQDHRFIKKRITASLGFRSAEGACRTIEGYEAMHAIRKGQIRWVAKGDPVGQRQFIHSILGVTA</sequence>
<dbReference type="NCBIfam" id="NF033587">
    <property type="entry name" value="transpos_IS6"/>
    <property type="match status" value="1"/>
</dbReference>
<dbReference type="InParanoid" id="Q01P92"/>
<evidence type="ECO:0000256" key="4">
    <source>
        <dbReference type="ARBA" id="ARBA00023172"/>
    </source>
</evidence>
<dbReference type="EMBL" id="CP000473">
    <property type="protein sequence ID" value="ABJ88528.1"/>
    <property type="molecule type" value="Genomic_DNA"/>
</dbReference>
<dbReference type="InterPro" id="IPR001584">
    <property type="entry name" value="Integrase_cat-core"/>
</dbReference>
<evidence type="ECO:0000259" key="5">
    <source>
        <dbReference type="PROSITE" id="PS50994"/>
    </source>
</evidence>
<dbReference type="InterPro" id="IPR047930">
    <property type="entry name" value="Transpos_IS6"/>
</dbReference>
<reference evidence="6" key="1">
    <citation type="submission" date="2006-10" db="EMBL/GenBank/DDBJ databases">
        <title>Complete sequence of Solibacter usitatus Ellin6076.</title>
        <authorList>
            <consortium name="US DOE Joint Genome Institute"/>
            <person name="Copeland A."/>
            <person name="Lucas S."/>
            <person name="Lapidus A."/>
            <person name="Barry K."/>
            <person name="Detter J.C."/>
            <person name="Glavina del Rio T."/>
            <person name="Hammon N."/>
            <person name="Israni S."/>
            <person name="Dalin E."/>
            <person name="Tice H."/>
            <person name="Pitluck S."/>
            <person name="Thompson L.S."/>
            <person name="Brettin T."/>
            <person name="Bruce D."/>
            <person name="Han C."/>
            <person name="Tapia R."/>
            <person name="Gilna P."/>
            <person name="Schmutz J."/>
            <person name="Larimer F."/>
            <person name="Land M."/>
            <person name="Hauser L."/>
            <person name="Kyrpides N."/>
            <person name="Mikhailova N."/>
            <person name="Janssen P.H."/>
            <person name="Kuske C.R."/>
            <person name="Richardson P."/>
        </authorList>
    </citation>
    <scope>NUCLEOTIDE SEQUENCE</scope>
    <source>
        <strain evidence="6">Ellin6076</strain>
    </source>
</reference>
<protein>
    <submittedName>
        <fullName evidence="6">Integrase, catalytic region</fullName>
    </submittedName>
</protein>
<dbReference type="OrthoDB" id="159395at2"/>
<keyword evidence="2" id="KW-0815">Transposition</keyword>
<dbReference type="Gene3D" id="3.30.420.10">
    <property type="entry name" value="Ribonuclease H-like superfamily/Ribonuclease H"/>
    <property type="match status" value="1"/>
</dbReference>
<dbReference type="GO" id="GO:0032196">
    <property type="term" value="P:transposition"/>
    <property type="evidence" value="ECO:0007669"/>
    <property type="project" value="UniProtKB-KW"/>
</dbReference>
<dbReference type="InterPro" id="IPR036397">
    <property type="entry name" value="RNaseH_sf"/>
</dbReference>
<gene>
    <name evidence="6" type="ordered locus">Acid_7626</name>
</gene>
<dbReference type="PANTHER" id="PTHR35528:SF3">
    <property type="entry name" value="BLL1675 PROTEIN"/>
    <property type="match status" value="1"/>
</dbReference>
<dbReference type="HOGENOM" id="CLU_067322_1_0_0"/>
<evidence type="ECO:0000256" key="2">
    <source>
        <dbReference type="ARBA" id="ARBA00022578"/>
    </source>
</evidence>
<evidence type="ECO:0000256" key="1">
    <source>
        <dbReference type="ARBA" id="ARBA00002286"/>
    </source>
</evidence>
<dbReference type="KEGG" id="sus:Acid_7626"/>
<dbReference type="eggNOG" id="COG3316">
    <property type="taxonomic scope" value="Bacteria"/>
</dbReference>
<dbReference type="AlphaFoldDB" id="Q01P92"/>
<dbReference type="InterPro" id="IPR052183">
    <property type="entry name" value="IS_Transposase"/>
</dbReference>
<dbReference type="InterPro" id="IPR012337">
    <property type="entry name" value="RNaseH-like_sf"/>
</dbReference>
<accession>Q01P92</accession>